<protein>
    <submittedName>
        <fullName evidence="1">Uncharacterized protein</fullName>
    </submittedName>
</protein>
<dbReference type="AlphaFoldDB" id="A0A820IIC4"/>
<proteinExistence type="predicted"/>
<organism evidence="1 2">
    <name type="scientific">Rotaria sordida</name>
    <dbReference type="NCBI Taxonomy" id="392033"/>
    <lineage>
        <taxon>Eukaryota</taxon>
        <taxon>Metazoa</taxon>
        <taxon>Spiralia</taxon>
        <taxon>Gnathifera</taxon>
        <taxon>Rotifera</taxon>
        <taxon>Eurotatoria</taxon>
        <taxon>Bdelloidea</taxon>
        <taxon>Philodinida</taxon>
        <taxon>Philodinidae</taxon>
        <taxon>Rotaria</taxon>
    </lineage>
</organism>
<dbReference type="EMBL" id="CAJOBD010038093">
    <property type="protein sequence ID" value="CAF4309344.1"/>
    <property type="molecule type" value="Genomic_DNA"/>
</dbReference>
<name>A0A820IIC4_9BILA</name>
<reference evidence="1" key="1">
    <citation type="submission" date="2021-02" db="EMBL/GenBank/DDBJ databases">
        <authorList>
            <person name="Nowell W R."/>
        </authorList>
    </citation>
    <scope>NUCLEOTIDE SEQUENCE</scope>
</reference>
<comment type="caution">
    <text evidence="1">The sequence shown here is derived from an EMBL/GenBank/DDBJ whole genome shotgun (WGS) entry which is preliminary data.</text>
</comment>
<gene>
    <name evidence="1" type="ORF">JBS370_LOCUS40663</name>
</gene>
<feature type="non-terminal residue" evidence="1">
    <location>
        <position position="93"/>
    </location>
</feature>
<evidence type="ECO:0000313" key="2">
    <source>
        <dbReference type="Proteomes" id="UP000663836"/>
    </source>
</evidence>
<dbReference type="Proteomes" id="UP000663836">
    <property type="component" value="Unassembled WGS sequence"/>
</dbReference>
<sequence length="93" mass="10964">MNLILVQVEQRFNRLVSFHQPALSISEQIKIITELISFIKNTQITCSSIQSSLISDKERELKQFADQLIRKSHNEHLEQISIEMHEQLTRLLY</sequence>
<accession>A0A820IIC4</accession>
<evidence type="ECO:0000313" key="1">
    <source>
        <dbReference type="EMBL" id="CAF4309344.1"/>
    </source>
</evidence>